<dbReference type="Proteomes" id="UP001374535">
    <property type="component" value="Chromosome 11"/>
</dbReference>
<sequence length="328" mass="37148">MGLRRQTGQGKGQLGALMTVVVTKKEFDVELHRASTLNWLEKGTIQDLVPIIRADGSPIRKSTFPSLIFHQGIQSLLELQGKYYPDLVRVFYFNLKARDGIYSTRVKGVDIILNDDIRTTGLDDFNKILSFCSFLKNPELLVGDLKSNEVLIHYLIVWLLCPRASNHAQCSEADLMIIYVIINEIKIHWPSLICNTMMKAKRYTHYPLPYALLVSRICEYKGVYVATEAFQSTHPGNKISGPPSNRIHLARQLSDMSLLQAFRHEEGLSSRGFSSTSDDHNLACWHRARNFTGNPPILCEDLKKVFILYEVSKEVVTLREAFGGGIHP</sequence>
<keyword evidence="3" id="KW-1185">Reference proteome</keyword>
<accession>A0AAQ3MGR4</accession>
<gene>
    <name evidence="2" type="ORF">V8G54_035942</name>
</gene>
<evidence type="ECO:0000313" key="3">
    <source>
        <dbReference type="Proteomes" id="UP001374535"/>
    </source>
</evidence>
<evidence type="ECO:0000313" key="2">
    <source>
        <dbReference type="EMBL" id="WVY90428.1"/>
    </source>
</evidence>
<evidence type="ECO:0000259" key="1">
    <source>
        <dbReference type="Pfam" id="PF20167"/>
    </source>
</evidence>
<proteinExistence type="predicted"/>
<dbReference type="Pfam" id="PF20167">
    <property type="entry name" value="Transposase_32"/>
    <property type="match status" value="1"/>
</dbReference>
<dbReference type="AlphaFoldDB" id="A0AAQ3MGR4"/>
<name>A0AAQ3MGR4_VIGMU</name>
<dbReference type="InterPro" id="IPR046796">
    <property type="entry name" value="Transposase_32_dom"/>
</dbReference>
<feature type="domain" description="Putative plant transposon protein" evidence="1">
    <location>
        <begin position="72"/>
        <end position="223"/>
    </location>
</feature>
<organism evidence="2 3">
    <name type="scientific">Vigna mungo</name>
    <name type="common">Black gram</name>
    <name type="synonym">Phaseolus mungo</name>
    <dbReference type="NCBI Taxonomy" id="3915"/>
    <lineage>
        <taxon>Eukaryota</taxon>
        <taxon>Viridiplantae</taxon>
        <taxon>Streptophyta</taxon>
        <taxon>Embryophyta</taxon>
        <taxon>Tracheophyta</taxon>
        <taxon>Spermatophyta</taxon>
        <taxon>Magnoliopsida</taxon>
        <taxon>eudicotyledons</taxon>
        <taxon>Gunneridae</taxon>
        <taxon>Pentapetalae</taxon>
        <taxon>rosids</taxon>
        <taxon>fabids</taxon>
        <taxon>Fabales</taxon>
        <taxon>Fabaceae</taxon>
        <taxon>Papilionoideae</taxon>
        <taxon>50 kb inversion clade</taxon>
        <taxon>NPAAA clade</taxon>
        <taxon>indigoferoid/millettioid clade</taxon>
        <taxon>Phaseoleae</taxon>
        <taxon>Vigna</taxon>
    </lineage>
</organism>
<reference evidence="2 3" key="1">
    <citation type="journal article" date="2023" name="Life. Sci Alliance">
        <title>Evolutionary insights into 3D genome organization and epigenetic landscape of Vigna mungo.</title>
        <authorList>
            <person name="Junaid A."/>
            <person name="Singh B."/>
            <person name="Bhatia S."/>
        </authorList>
    </citation>
    <scope>NUCLEOTIDE SEQUENCE [LARGE SCALE GENOMIC DNA]</scope>
    <source>
        <strain evidence="2">Urdbean</strain>
    </source>
</reference>
<dbReference type="EMBL" id="CP144690">
    <property type="protein sequence ID" value="WVY90428.1"/>
    <property type="molecule type" value="Genomic_DNA"/>
</dbReference>
<protein>
    <recommendedName>
        <fullName evidence="1">Putative plant transposon protein domain-containing protein</fullName>
    </recommendedName>
</protein>